<dbReference type="AlphaFoldDB" id="A0A3B0WI28"/>
<feature type="transmembrane region" description="Helical" evidence="5">
    <location>
        <begin position="57"/>
        <end position="77"/>
    </location>
</feature>
<evidence type="ECO:0000256" key="2">
    <source>
        <dbReference type="ARBA" id="ARBA00022692"/>
    </source>
</evidence>
<dbReference type="PANTHER" id="PTHR43483:SF3">
    <property type="entry name" value="MEMBRANE TRANSPORTER PROTEIN HI_0806-RELATED"/>
    <property type="match status" value="1"/>
</dbReference>
<evidence type="ECO:0000256" key="5">
    <source>
        <dbReference type="SAM" id="Phobius"/>
    </source>
</evidence>
<feature type="transmembrane region" description="Helical" evidence="5">
    <location>
        <begin position="114"/>
        <end position="134"/>
    </location>
</feature>
<protein>
    <submittedName>
        <fullName evidence="6">Uncharacterized UPF0721 integral membrane protein</fullName>
    </submittedName>
</protein>
<dbReference type="PANTHER" id="PTHR43483">
    <property type="entry name" value="MEMBRANE TRANSPORTER PROTEIN HI_0806-RELATED"/>
    <property type="match status" value="1"/>
</dbReference>
<feature type="transmembrane region" description="Helical" evidence="5">
    <location>
        <begin position="12"/>
        <end position="45"/>
    </location>
</feature>
<feature type="transmembrane region" description="Helical" evidence="5">
    <location>
        <begin position="146"/>
        <end position="164"/>
    </location>
</feature>
<evidence type="ECO:0000256" key="1">
    <source>
        <dbReference type="ARBA" id="ARBA00004141"/>
    </source>
</evidence>
<dbReference type="GO" id="GO:0016020">
    <property type="term" value="C:membrane"/>
    <property type="evidence" value="ECO:0007669"/>
    <property type="project" value="UniProtKB-SubCell"/>
</dbReference>
<accession>A0A3B0WI28</accession>
<proteinExistence type="predicted"/>
<sequence>MINFLEINLIDAILYCLTGAFVGFAAGLLGIGGGLIIVPVLYFIFSSQNFDPQHLMHMALATSLATIIITSISSTLAHHKKNAVLWPIVLLLTPGIGLGSWFGASYAAQLDTSTLKPIFGIFEIFVAFLMFSQYQSKQHQLTIKKMNGFIGGNIIGSVSAIVGIGGGSLTVPFLHWHKINIKNAIATSAACGLPIAIFATASYIYNGWDIPSTRQNVFGFVQLDAFLLIATSSFILAPFGAKYAHQIPSAALKKIFSVFLLLLGLKMLLF</sequence>
<feature type="transmembrane region" description="Helical" evidence="5">
    <location>
        <begin position="217"/>
        <end position="239"/>
    </location>
</feature>
<evidence type="ECO:0000256" key="4">
    <source>
        <dbReference type="ARBA" id="ARBA00023136"/>
    </source>
</evidence>
<feature type="transmembrane region" description="Helical" evidence="5">
    <location>
        <begin position="84"/>
        <end position="108"/>
    </location>
</feature>
<dbReference type="Pfam" id="PF01925">
    <property type="entry name" value="TauE"/>
    <property type="match status" value="1"/>
</dbReference>
<keyword evidence="3 5" id="KW-1133">Transmembrane helix</keyword>
<feature type="transmembrane region" description="Helical" evidence="5">
    <location>
        <begin position="251"/>
        <end position="269"/>
    </location>
</feature>
<evidence type="ECO:0000313" key="6">
    <source>
        <dbReference type="EMBL" id="VAW55678.1"/>
    </source>
</evidence>
<dbReference type="InterPro" id="IPR002781">
    <property type="entry name" value="TM_pro_TauE-like"/>
</dbReference>
<name>A0A3B0WI28_9ZZZZ</name>
<dbReference type="EMBL" id="UOFE01000049">
    <property type="protein sequence ID" value="VAW55678.1"/>
    <property type="molecule type" value="Genomic_DNA"/>
</dbReference>
<evidence type="ECO:0000256" key="3">
    <source>
        <dbReference type="ARBA" id="ARBA00022989"/>
    </source>
</evidence>
<gene>
    <name evidence="6" type="ORF">MNBD_GAMMA05-2231</name>
</gene>
<keyword evidence="4 5" id="KW-0472">Membrane</keyword>
<organism evidence="6">
    <name type="scientific">hydrothermal vent metagenome</name>
    <dbReference type="NCBI Taxonomy" id="652676"/>
    <lineage>
        <taxon>unclassified sequences</taxon>
        <taxon>metagenomes</taxon>
        <taxon>ecological metagenomes</taxon>
    </lineage>
</organism>
<feature type="transmembrane region" description="Helical" evidence="5">
    <location>
        <begin position="184"/>
        <end position="205"/>
    </location>
</feature>
<keyword evidence="2 5" id="KW-0812">Transmembrane</keyword>
<reference evidence="6" key="1">
    <citation type="submission" date="2018-06" db="EMBL/GenBank/DDBJ databases">
        <authorList>
            <person name="Zhirakovskaya E."/>
        </authorList>
    </citation>
    <scope>NUCLEOTIDE SEQUENCE</scope>
</reference>
<comment type="subcellular location">
    <subcellularLocation>
        <location evidence="1">Membrane</location>
        <topology evidence="1">Multi-pass membrane protein</topology>
    </subcellularLocation>
</comment>